<proteinExistence type="inferred from homology"/>
<dbReference type="RefSeq" id="WP_101354661.1">
    <property type="nucleotide sequence ID" value="NZ_PIQO01000009.1"/>
</dbReference>
<evidence type="ECO:0000256" key="4">
    <source>
        <dbReference type="ARBA" id="ARBA00022825"/>
    </source>
</evidence>
<evidence type="ECO:0000313" key="5">
    <source>
        <dbReference type="EMBL" id="PKR84637.1"/>
    </source>
</evidence>
<dbReference type="EMBL" id="PIQO01000009">
    <property type="protein sequence ID" value="PKR84637.1"/>
    <property type="molecule type" value="Genomic_DNA"/>
</dbReference>
<dbReference type="PANTHER" id="PTHR20842:SF0">
    <property type="entry name" value="ALPHA-ASPARTYL DIPEPTIDASE"/>
    <property type="match status" value="1"/>
</dbReference>
<dbReference type="Gene3D" id="3.40.50.880">
    <property type="match status" value="1"/>
</dbReference>
<keyword evidence="2" id="KW-0645">Protease</keyword>
<dbReference type="Pfam" id="PF03575">
    <property type="entry name" value="Peptidase_S51"/>
    <property type="match status" value="1"/>
</dbReference>
<dbReference type="InterPro" id="IPR005320">
    <property type="entry name" value="Peptidase_S51"/>
</dbReference>
<gene>
    <name evidence="5" type="ORF">CWO92_13070</name>
</gene>
<accession>A0A2N3LJ75</accession>
<keyword evidence="6" id="KW-1185">Reference proteome</keyword>
<dbReference type="SUPFAM" id="SSF52317">
    <property type="entry name" value="Class I glutamine amidotransferase-like"/>
    <property type="match status" value="1"/>
</dbReference>
<organism evidence="5 6">
    <name type="scientific">Heyndrickxia camelliae</name>
    <dbReference type="NCBI Taxonomy" id="1707093"/>
    <lineage>
        <taxon>Bacteria</taxon>
        <taxon>Bacillati</taxon>
        <taxon>Bacillota</taxon>
        <taxon>Bacilli</taxon>
        <taxon>Bacillales</taxon>
        <taxon>Bacillaceae</taxon>
        <taxon>Heyndrickxia</taxon>
    </lineage>
</organism>
<dbReference type="CDD" id="cd03146">
    <property type="entry name" value="GAT1_Peptidase_E"/>
    <property type="match status" value="1"/>
</dbReference>
<sequence>MRQIIALGGGGFSMEPENPLLDLYILKQASKSNPSVCFLPTASGDAENYIANFYHSFHQHGCKPSHLSLFRPPTRDLEDFILSKDIMYVGGGNTKNLLILWKEWGLDRILKKAWDEGVVLAGISAGSICWFEEGVTDSFGDQLEPIKALGFLKGSNCPHYDEEAERRPAYHHFIETNQLKPGIAADDGVATHFVEQEIVKVVSSRPNAKAYQILHEGTVRERTLETVFLGE</sequence>
<dbReference type="Proteomes" id="UP000233440">
    <property type="component" value="Unassembled WGS sequence"/>
</dbReference>
<evidence type="ECO:0000256" key="2">
    <source>
        <dbReference type="ARBA" id="ARBA00022670"/>
    </source>
</evidence>
<keyword evidence="3" id="KW-0378">Hydrolase</keyword>
<dbReference type="GO" id="GO:0008236">
    <property type="term" value="F:serine-type peptidase activity"/>
    <property type="evidence" value="ECO:0007669"/>
    <property type="project" value="UniProtKB-KW"/>
</dbReference>
<dbReference type="AlphaFoldDB" id="A0A2N3LJ75"/>
<protein>
    <submittedName>
        <fullName evidence="5">Peptidase E</fullName>
    </submittedName>
</protein>
<evidence type="ECO:0000313" key="6">
    <source>
        <dbReference type="Proteomes" id="UP000233440"/>
    </source>
</evidence>
<comment type="similarity">
    <text evidence="1">Belongs to the peptidase S51 family.</text>
</comment>
<keyword evidence="4" id="KW-0720">Serine protease</keyword>
<dbReference type="OrthoDB" id="9778515at2"/>
<dbReference type="PANTHER" id="PTHR20842">
    <property type="entry name" value="PROTEASE S51 ALPHA-ASPARTYL DIPEPTIDASE"/>
    <property type="match status" value="1"/>
</dbReference>
<name>A0A2N3LJ75_9BACI</name>
<dbReference type="InterPro" id="IPR029062">
    <property type="entry name" value="Class_I_gatase-like"/>
</dbReference>
<evidence type="ECO:0000256" key="3">
    <source>
        <dbReference type="ARBA" id="ARBA00022801"/>
    </source>
</evidence>
<comment type="caution">
    <text evidence="5">The sequence shown here is derived from an EMBL/GenBank/DDBJ whole genome shotgun (WGS) entry which is preliminary data.</text>
</comment>
<dbReference type="GO" id="GO:0006508">
    <property type="term" value="P:proteolysis"/>
    <property type="evidence" value="ECO:0007669"/>
    <property type="project" value="UniProtKB-KW"/>
</dbReference>
<reference evidence="5 6" key="1">
    <citation type="submission" date="2017-11" db="EMBL/GenBank/DDBJ databases">
        <title>Bacillus camelliae sp. nov., isolated from pu'er tea.</title>
        <authorList>
            <person name="Niu L."/>
        </authorList>
    </citation>
    <scope>NUCLEOTIDE SEQUENCE [LARGE SCALE GENOMIC DNA]</scope>
    <source>
        <strain evidence="5 6">7578-1</strain>
    </source>
</reference>
<evidence type="ECO:0000256" key="1">
    <source>
        <dbReference type="ARBA" id="ARBA00006534"/>
    </source>
</evidence>